<dbReference type="Pfam" id="PF12680">
    <property type="entry name" value="SnoaL_2"/>
    <property type="match status" value="1"/>
</dbReference>
<gene>
    <name evidence="2" type="ORF">HYN46_06365</name>
</gene>
<organism evidence="2 3">
    <name type="scientific">Aquirhabdus parva</name>
    <dbReference type="NCBI Taxonomy" id="2283318"/>
    <lineage>
        <taxon>Bacteria</taxon>
        <taxon>Pseudomonadati</taxon>
        <taxon>Pseudomonadota</taxon>
        <taxon>Gammaproteobacteria</taxon>
        <taxon>Moraxellales</taxon>
        <taxon>Moraxellaceae</taxon>
        <taxon>Aquirhabdus</taxon>
    </lineage>
</organism>
<evidence type="ECO:0000259" key="1">
    <source>
        <dbReference type="Pfam" id="PF12680"/>
    </source>
</evidence>
<dbReference type="SUPFAM" id="SSF54427">
    <property type="entry name" value="NTF2-like"/>
    <property type="match status" value="1"/>
</dbReference>
<name>A0A345P5C4_9GAMM</name>
<sequence>MTISSAEAVVQQQLDAYNAKNVTEWLATYAPTAEQFTLHGERFAFGHEEMRARILVRFSEPDLYAELLHRIVMGNIVIDYERITRNFPDGRGTLEMMCIYEVTNGLIQKASFAIGAQKLLS</sequence>
<dbReference type="EMBL" id="CP031222">
    <property type="protein sequence ID" value="AXI02483.1"/>
    <property type="molecule type" value="Genomic_DNA"/>
</dbReference>
<dbReference type="RefSeq" id="WP_114898593.1">
    <property type="nucleotide sequence ID" value="NZ_CP031222.1"/>
</dbReference>
<evidence type="ECO:0000313" key="3">
    <source>
        <dbReference type="Proteomes" id="UP000253940"/>
    </source>
</evidence>
<dbReference type="InterPro" id="IPR008317">
    <property type="entry name" value="UCP030561"/>
</dbReference>
<dbReference type="Gene3D" id="3.10.450.50">
    <property type="match status" value="1"/>
</dbReference>
<dbReference type="GO" id="GO:0016853">
    <property type="term" value="F:isomerase activity"/>
    <property type="evidence" value="ECO:0007669"/>
    <property type="project" value="UniProtKB-KW"/>
</dbReference>
<reference evidence="2 3" key="1">
    <citation type="submission" date="2018-07" db="EMBL/GenBank/DDBJ databases">
        <title>Genome sequencing of Moraxellaceae gen. HYN0046.</title>
        <authorList>
            <person name="Kim M."/>
            <person name="Yi H."/>
        </authorList>
    </citation>
    <scope>NUCLEOTIDE SEQUENCE [LARGE SCALE GENOMIC DNA]</scope>
    <source>
        <strain evidence="2 3">HYN0046</strain>
    </source>
</reference>
<dbReference type="Proteomes" id="UP000253940">
    <property type="component" value="Chromosome"/>
</dbReference>
<protein>
    <submittedName>
        <fullName evidence="2">Steroid delta-isomerase</fullName>
    </submittedName>
</protein>
<accession>A0A345P5C4</accession>
<keyword evidence="2" id="KW-0413">Isomerase</keyword>
<dbReference type="InterPro" id="IPR032710">
    <property type="entry name" value="NTF2-like_dom_sf"/>
</dbReference>
<dbReference type="OrthoDB" id="9799296at2"/>
<dbReference type="PIRSF" id="PIRSF030561">
    <property type="entry name" value="UCP030561"/>
    <property type="match status" value="1"/>
</dbReference>
<evidence type="ECO:0000313" key="2">
    <source>
        <dbReference type="EMBL" id="AXI02483.1"/>
    </source>
</evidence>
<keyword evidence="3" id="KW-1185">Reference proteome</keyword>
<dbReference type="KEGG" id="mbah:HYN46_06365"/>
<feature type="domain" description="SnoaL-like" evidence="1">
    <location>
        <begin position="10"/>
        <end position="108"/>
    </location>
</feature>
<dbReference type="AlphaFoldDB" id="A0A345P5C4"/>
<proteinExistence type="predicted"/>
<dbReference type="InterPro" id="IPR037401">
    <property type="entry name" value="SnoaL-like"/>
</dbReference>